<evidence type="ECO:0000256" key="1">
    <source>
        <dbReference type="SAM" id="Phobius"/>
    </source>
</evidence>
<dbReference type="EMBL" id="FXTE01000002">
    <property type="protein sequence ID" value="SMO54567.1"/>
    <property type="molecule type" value="Genomic_DNA"/>
</dbReference>
<protein>
    <submittedName>
        <fullName evidence="2">Uncharacterized protein</fullName>
    </submittedName>
</protein>
<keyword evidence="1" id="KW-0812">Transmembrane</keyword>
<keyword evidence="3" id="KW-1185">Reference proteome</keyword>
<organism evidence="2 3">
    <name type="scientific">Ruegeria faecimaris</name>
    <dbReference type="NCBI Taxonomy" id="686389"/>
    <lineage>
        <taxon>Bacteria</taxon>
        <taxon>Pseudomonadati</taxon>
        <taxon>Pseudomonadota</taxon>
        <taxon>Alphaproteobacteria</taxon>
        <taxon>Rhodobacterales</taxon>
        <taxon>Roseobacteraceae</taxon>
        <taxon>Ruegeria</taxon>
    </lineage>
</organism>
<accession>A0A521C4X4</accession>
<reference evidence="2 3" key="1">
    <citation type="submission" date="2017-05" db="EMBL/GenBank/DDBJ databases">
        <authorList>
            <person name="Varghese N."/>
            <person name="Submissions S."/>
        </authorList>
    </citation>
    <scope>NUCLEOTIDE SEQUENCE [LARGE SCALE GENOMIC DNA]</scope>
    <source>
        <strain evidence="2 3">DSM 28009</strain>
    </source>
</reference>
<keyword evidence="1" id="KW-1133">Transmembrane helix</keyword>
<feature type="transmembrane region" description="Helical" evidence="1">
    <location>
        <begin position="35"/>
        <end position="55"/>
    </location>
</feature>
<dbReference type="AlphaFoldDB" id="A0A521C4X4"/>
<evidence type="ECO:0000313" key="3">
    <source>
        <dbReference type="Proteomes" id="UP000319555"/>
    </source>
</evidence>
<sequence>MTRWTTFSTVLGLIGLLLAMLTALAAGTATLIAFGLAMMVLGFTGSVIGAARSLGRVLDAAR</sequence>
<dbReference type="RefSeq" id="WP_142635428.1">
    <property type="nucleotide sequence ID" value="NZ_CANMET010000002.1"/>
</dbReference>
<name>A0A521C4X4_9RHOB</name>
<keyword evidence="1" id="KW-0472">Membrane</keyword>
<proteinExistence type="predicted"/>
<dbReference type="Proteomes" id="UP000319555">
    <property type="component" value="Unassembled WGS sequence"/>
</dbReference>
<gene>
    <name evidence="2" type="ORF">SAMN06265380_102134</name>
</gene>
<evidence type="ECO:0000313" key="2">
    <source>
        <dbReference type="EMBL" id="SMO54567.1"/>
    </source>
</evidence>